<protein>
    <submittedName>
        <fullName evidence="2">Uncharacterized protein</fullName>
    </submittedName>
</protein>
<comment type="caution">
    <text evidence="2">The sequence shown here is derived from an EMBL/GenBank/DDBJ whole genome shotgun (WGS) entry which is preliminary data.</text>
</comment>
<evidence type="ECO:0000313" key="3">
    <source>
        <dbReference type="Proteomes" id="UP000324748"/>
    </source>
</evidence>
<proteinExistence type="predicted"/>
<dbReference type="AlphaFoldDB" id="A0A5B0PVC6"/>
<keyword evidence="3" id="KW-1185">Reference proteome</keyword>
<dbReference type="Proteomes" id="UP000324748">
    <property type="component" value="Unassembled WGS sequence"/>
</dbReference>
<dbReference type="EMBL" id="VDEP01000442">
    <property type="protein sequence ID" value="KAA1080239.1"/>
    <property type="molecule type" value="Genomic_DNA"/>
</dbReference>
<sequence length="107" mass="12391">MYPTGLDAHLLILSESSAQEEWPLEDPLHHPVPTNHSHITAEGAFGSSRKRHFRQTCHHLSIGIEPDRNMYDKHLCRGNREHHSKKLVRSADGHVCVIWFCFSRLFQ</sequence>
<reference evidence="3 4" key="1">
    <citation type="submission" date="2019-05" db="EMBL/GenBank/DDBJ databases">
        <title>Emergence of the Ug99 lineage of the wheat stem rust pathogen through somatic hybridization.</title>
        <authorList>
            <person name="Li F."/>
            <person name="Upadhyaya N.M."/>
            <person name="Sperschneider J."/>
            <person name="Matny O."/>
            <person name="Nguyen-Phuc H."/>
            <person name="Mago R."/>
            <person name="Raley C."/>
            <person name="Miller M.E."/>
            <person name="Silverstein K.A.T."/>
            <person name="Henningsen E."/>
            <person name="Hirsch C.D."/>
            <person name="Visser B."/>
            <person name="Pretorius Z.A."/>
            <person name="Steffenson B.J."/>
            <person name="Schwessinger B."/>
            <person name="Dodds P.N."/>
            <person name="Figueroa M."/>
        </authorList>
    </citation>
    <scope>NUCLEOTIDE SEQUENCE [LARGE SCALE GENOMIC DNA]</scope>
    <source>
        <strain evidence="2">21-0</strain>
        <strain evidence="1 4">Ug99</strain>
    </source>
</reference>
<evidence type="ECO:0000313" key="2">
    <source>
        <dbReference type="EMBL" id="KAA1103969.1"/>
    </source>
</evidence>
<evidence type="ECO:0000313" key="4">
    <source>
        <dbReference type="Proteomes" id="UP000325313"/>
    </source>
</evidence>
<evidence type="ECO:0000313" key="1">
    <source>
        <dbReference type="EMBL" id="KAA1080239.1"/>
    </source>
</evidence>
<dbReference type="EMBL" id="VSWC01000041">
    <property type="protein sequence ID" value="KAA1103969.1"/>
    <property type="molecule type" value="Genomic_DNA"/>
</dbReference>
<organism evidence="2 3">
    <name type="scientific">Puccinia graminis f. sp. tritici</name>
    <dbReference type="NCBI Taxonomy" id="56615"/>
    <lineage>
        <taxon>Eukaryota</taxon>
        <taxon>Fungi</taxon>
        <taxon>Dikarya</taxon>
        <taxon>Basidiomycota</taxon>
        <taxon>Pucciniomycotina</taxon>
        <taxon>Pucciniomycetes</taxon>
        <taxon>Pucciniales</taxon>
        <taxon>Pucciniaceae</taxon>
        <taxon>Puccinia</taxon>
    </lineage>
</organism>
<name>A0A5B0PVC6_PUCGR</name>
<gene>
    <name evidence="2" type="ORF">PGT21_006306</name>
    <name evidence="1" type="ORF">PGTUg99_026253</name>
</gene>
<dbReference type="Proteomes" id="UP000325313">
    <property type="component" value="Unassembled WGS sequence"/>
</dbReference>
<accession>A0A5B0PVC6</accession>